<feature type="domain" description="RNA polymerase sigma-70 region 2" evidence="1">
    <location>
        <begin position="21"/>
        <end position="82"/>
    </location>
</feature>
<accession>A0ABS7ZIQ8</accession>
<dbReference type="Proteomes" id="UP001319870">
    <property type="component" value="Unassembled WGS sequence"/>
</dbReference>
<dbReference type="Gene3D" id="1.10.1740.10">
    <property type="match status" value="1"/>
</dbReference>
<organism evidence="3 4">
    <name type="scientific">Isoptericola luteus</name>
    <dbReference type="NCBI Taxonomy" id="2879484"/>
    <lineage>
        <taxon>Bacteria</taxon>
        <taxon>Bacillati</taxon>
        <taxon>Actinomycetota</taxon>
        <taxon>Actinomycetes</taxon>
        <taxon>Micrococcales</taxon>
        <taxon>Promicromonosporaceae</taxon>
        <taxon>Isoptericola</taxon>
    </lineage>
</organism>
<protein>
    <submittedName>
        <fullName evidence="3">RNA polymerase subunit sigma-70</fullName>
    </submittedName>
</protein>
<dbReference type="PANTHER" id="PTHR47756">
    <property type="entry name" value="BLL6612 PROTEIN-RELATED"/>
    <property type="match status" value="1"/>
</dbReference>
<sequence>MPGPTPRPAYDAAAAAARDSYGRLVALLASADGDLQAAEDALGDALERALVAWPDAGVPARPDAWLLTVARNRQRDRWRSAEARRTTPLAPFVADHHAPVHLDDVDPDAIGDRRLELLLVCAHPAIAPADRTPLMLNTALGCTAAQIAAAFTVPTATMATRLVRAKHRVKTAGIRFELPDRSHLPDRMAHVLEAVYGAYVIEWSTSPTELRRLPPEALRLAEVLAQLAPRDPEARGLAALVLLSSARTPSRTDDGGRYVPLGQQDPARWDGDQIARAHAHLRAAHAERSLGRFQLEAAVQAVHCARRRDEPPDWATLRPLHETLQQVAPSLGGAVALAAVVAETDGAAAGLALLDELGTRNPAVARFQPAWATRAELLTRLGRGGEAGLAFDRAIALTHDTAERSHLECRRSRSPDA</sequence>
<dbReference type="InterPro" id="IPR046531">
    <property type="entry name" value="DUF6596"/>
</dbReference>
<gene>
    <name evidence="3" type="ORF">LEP48_16400</name>
</gene>
<proteinExistence type="predicted"/>
<dbReference type="EMBL" id="JAIXCQ010000014">
    <property type="protein sequence ID" value="MCA5894915.1"/>
    <property type="molecule type" value="Genomic_DNA"/>
</dbReference>
<name>A0ABS7ZIQ8_9MICO</name>
<feature type="domain" description="DUF6596" evidence="2">
    <location>
        <begin position="187"/>
        <end position="284"/>
    </location>
</feature>
<comment type="caution">
    <text evidence="3">The sequence shown here is derived from an EMBL/GenBank/DDBJ whole genome shotgun (WGS) entry which is preliminary data.</text>
</comment>
<dbReference type="InterPro" id="IPR013325">
    <property type="entry name" value="RNA_pol_sigma_r2"/>
</dbReference>
<dbReference type="Pfam" id="PF04542">
    <property type="entry name" value="Sigma70_r2"/>
    <property type="match status" value="1"/>
</dbReference>
<evidence type="ECO:0000313" key="4">
    <source>
        <dbReference type="Proteomes" id="UP001319870"/>
    </source>
</evidence>
<dbReference type="SUPFAM" id="SSF88946">
    <property type="entry name" value="Sigma2 domain of RNA polymerase sigma factors"/>
    <property type="match status" value="1"/>
</dbReference>
<dbReference type="SUPFAM" id="SSF88659">
    <property type="entry name" value="Sigma3 and sigma4 domains of RNA polymerase sigma factors"/>
    <property type="match status" value="1"/>
</dbReference>
<evidence type="ECO:0000313" key="3">
    <source>
        <dbReference type="EMBL" id="MCA5894915.1"/>
    </source>
</evidence>
<dbReference type="Pfam" id="PF20239">
    <property type="entry name" value="DUF6596"/>
    <property type="match status" value="1"/>
</dbReference>
<dbReference type="PANTHER" id="PTHR47756:SF2">
    <property type="entry name" value="BLL6612 PROTEIN"/>
    <property type="match status" value="1"/>
</dbReference>
<reference evidence="3 4" key="1">
    <citation type="submission" date="2021-09" db="EMBL/GenBank/DDBJ databases">
        <title>Isoptericola luteus sp. nov., a novel bacterium isolated from Harbin, the capital city of Heilongjiang province.</title>
        <authorList>
            <person name="Li J."/>
        </authorList>
    </citation>
    <scope>NUCLEOTIDE SEQUENCE [LARGE SCALE GENOMIC DNA]</scope>
    <source>
        <strain evidence="3 4">NEAU-Y5</strain>
    </source>
</reference>
<dbReference type="RefSeq" id="WP_225566646.1">
    <property type="nucleotide sequence ID" value="NZ_JAIXCQ010000014.1"/>
</dbReference>
<keyword evidence="4" id="KW-1185">Reference proteome</keyword>
<evidence type="ECO:0000259" key="2">
    <source>
        <dbReference type="Pfam" id="PF20239"/>
    </source>
</evidence>
<evidence type="ECO:0000259" key="1">
    <source>
        <dbReference type="Pfam" id="PF04542"/>
    </source>
</evidence>
<dbReference type="InterPro" id="IPR013324">
    <property type="entry name" value="RNA_pol_sigma_r3/r4-like"/>
</dbReference>
<dbReference type="InterPro" id="IPR007627">
    <property type="entry name" value="RNA_pol_sigma70_r2"/>
</dbReference>